<name>A0A087V1C0_STEMI</name>
<reference evidence="2 3" key="1">
    <citation type="submission" date="2013-11" db="EMBL/GenBank/DDBJ databases">
        <title>Genome sequencing of Stegodyphus mimosarum.</title>
        <authorList>
            <person name="Bechsgaard J."/>
        </authorList>
    </citation>
    <scope>NUCLEOTIDE SEQUENCE [LARGE SCALE GENOMIC DNA]</scope>
</reference>
<dbReference type="OrthoDB" id="6134459at2759"/>
<feature type="transmembrane region" description="Helical" evidence="1">
    <location>
        <begin position="18"/>
        <end position="41"/>
    </location>
</feature>
<accession>A0A087V1C0</accession>
<dbReference type="AlphaFoldDB" id="A0A087V1C0"/>
<keyword evidence="1" id="KW-0812">Transmembrane</keyword>
<keyword evidence="1" id="KW-1133">Transmembrane helix</keyword>
<sequence>MGIAWFAKLLAIMINVVWLWYVFAALNVFQGLFIFLAFTCTKKVKNHLMSRLFGKRKNSEPALNPTFQSYCYYANSIEKDLDKIVDSDKQKPSIDTIVIHI</sequence>
<gene>
    <name evidence="2" type="ORF">X975_01698</name>
</gene>
<feature type="non-terminal residue" evidence="2">
    <location>
        <position position="101"/>
    </location>
</feature>
<evidence type="ECO:0000256" key="1">
    <source>
        <dbReference type="SAM" id="Phobius"/>
    </source>
</evidence>
<dbReference type="PANTHER" id="PTHR45902">
    <property type="entry name" value="LATROPHILIN RECEPTOR-LIKE PROTEIN A"/>
    <property type="match status" value="1"/>
</dbReference>
<keyword evidence="1" id="KW-0472">Membrane</keyword>
<proteinExistence type="predicted"/>
<dbReference type="InterPro" id="IPR053231">
    <property type="entry name" value="GPCR_LN-TM7"/>
</dbReference>
<keyword evidence="3" id="KW-1185">Reference proteome</keyword>
<dbReference type="EMBL" id="KL821135">
    <property type="protein sequence ID" value="KFM83409.1"/>
    <property type="molecule type" value="Genomic_DNA"/>
</dbReference>
<dbReference type="Gene3D" id="1.20.1070.10">
    <property type="entry name" value="Rhodopsin 7-helix transmembrane proteins"/>
    <property type="match status" value="1"/>
</dbReference>
<dbReference type="PANTHER" id="PTHR45902:SF4">
    <property type="entry name" value="G-PROTEIN COUPLED RECEPTORS FAMILY 2 PROFILE 2 DOMAIN-CONTAINING PROTEIN"/>
    <property type="match status" value="1"/>
</dbReference>
<protein>
    <submittedName>
        <fullName evidence="2">Uncharacterized protein</fullName>
    </submittedName>
</protein>
<evidence type="ECO:0000313" key="3">
    <source>
        <dbReference type="Proteomes" id="UP000054359"/>
    </source>
</evidence>
<organism evidence="2 3">
    <name type="scientific">Stegodyphus mimosarum</name>
    <name type="common">African social velvet spider</name>
    <dbReference type="NCBI Taxonomy" id="407821"/>
    <lineage>
        <taxon>Eukaryota</taxon>
        <taxon>Metazoa</taxon>
        <taxon>Ecdysozoa</taxon>
        <taxon>Arthropoda</taxon>
        <taxon>Chelicerata</taxon>
        <taxon>Arachnida</taxon>
        <taxon>Araneae</taxon>
        <taxon>Araneomorphae</taxon>
        <taxon>Entelegynae</taxon>
        <taxon>Eresoidea</taxon>
        <taxon>Eresidae</taxon>
        <taxon>Stegodyphus</taxon>
    </lineage>
</organism>
<evidence type="ECO:0000313" key="2">
    <source>
        <dbReference type="EMBL" id="KFM83409.1"/>
    </source>
</evidence>
<dbReference type="Proteomes" id="UP000054359">
    <property type="component" value="Unassembled WGS sequence"/>
</dbReference>